<sequence>MAEYQYVLELTKTTNELIKITNELTEATNEFTKAANDSTNDLSKVTRDGFETFTNAIIGFISNLNKKDNPAHKAHNI</sequence>
<organism evidence="1 3">
    <name type="scientific">Rhizophagus clarus</name>
    <dbReference type="NCBI Taxonomy" id="94130"/>
    <lineage>
        <taxon>Eukaryota</taxon>
        <taxon>Fungi</taxon>
        <taxon>Fungi incertae sedis</taxon>
        <taxon>Mucoromycota</taxon>
        <taxon>Glomeromycotina</taxon>
        <taxon>Glomeromycetes</taxon>
        <taxon>Glomerales</taxon>
        <taxon>Glomeraceae</taxon>
        <taxon>Rhizophagus</taxon>
    </lineage>
</organism>
<evidence type="ECO:0000313" key="1">
    <source>
        <dbReference type="EMBL" id="GBB87145.1"/>
    </source>
</evidence>
<proteinExistence type="predicted"/>
<protein>
    <submittedName>
        <fullName evidence="1">Uncharacterized protein</fullName>
    </submittedName>
</protein>
<dbReference type="EMBL" id="BEXD01000402">
    <property type="protein sequence ID" value="GBB87145.1"/>
    <property type="molecule type" value="Genomic_DNA"/>
</dbReference>
<dbReference type="Proteomes" id="UP000247702">
    <property type="component" value="Unassembled WGS sequence"/>
</dbReference>
<accession>A0A2Z6QCB7</accession>
<dbReference type="Proteomes" id="UP000615446">
    <property type="component" value="Unassembled WGS sequence"/>
</dbReference>
<dbReference type="AlphaFoldDB" id="A0A2Z6QCB7"/>
<gene>
    <name evidence="2" type="ORF">RCL2_001966100</name>
    <name evidence="1" type="ORF">RclHR1_01360016</name>
</gene>
<reference evidence="2" key="2">
    <citation type="submission" date="2019-10" db="EMBL/GenBank/DDBJ databases">
        <title>Conservation and host-specific expression of non-tandemly repeated heterogenous ribosome RNA gene in arbuscular mycorrhizal fungi.</title>
        <authorList>
            <person name="Maeda T."/>
            <person name="Kobayashi Y."/>
            <person name="Nakagawa T."/>
            <person name="Ezawa T."/>
            <person name="Yamaguchi K."/>
            <person name="Bino T."/>
            <person name="Nishimoto Y."/>
            <person name="Shigenobu S."/>
            <person name="Kawaguchi M."/>
        </authorList>
    </citation>
    <scope>NUCLEOTIDE SEQUENCE</scope>
    <source>
        <strain evidence="2">HR1</strain>
    </source>
</reference>
<name>A0A2Z6QCB7_9GLOM</name>
<dbReference type="EMBL" id="BLAL01000218">
    <property type="protein sequence ID" value="GES92902.1"/>
    <property type="molecule type" value="Genomic_DNA"/>
</dbReference>
<reference evidence="1 3" key="1">
    <citation type="submission" date="2017-11" db="EMBL/GenBank/DDBJ databases">
        <title>The genome of Rhizophagus clarus HR1 reveals common genetic basis of auxotrophy among arbuscular mycorrhizal fungi.</title>
        <authorList>
            <person name="Kobayashi Y."/>
        </authorList>
    </citation>
    <scope>NUCLEOTIDE SEQUENCE [LARGE SCALE GENOMIC DNA]</scope>
    <source>
        <strain evidence="1 3">HR1</strain>
    </source>
</reference>
<comment type="caution">
    <text evidence="1">The sequence shown here is derived from an EMBL/GenBank/DDBJ whole genome shotgun (WGS) entry which is preliminary data.</text>
</comment>
<evidence type="ECO:0000313" key="3">
    <source>
        <dbReference type="Proteomes" id="UP000247702"/>
    </source>
</evidence>
<keyword evidence="3" id="KW-1185">Reference proteome</keyword>
<evidence type="ECO:0000313" key="2">
    <source>
        <dbReference type="EMBL" id="GES92902.1"/>
    </source>
</evidence>